<dbReference type="CDD" id="cd12908">
    <property type="entry name" value="SPRYD3"/>
    <property type="match status" value="2"/>
</dbReference>
<dbReference type="SUPFAM" id="SSF49899">
    <property type="entry name" value="Concanavalin A-like lectins/glucanases"/>
    <property type="match status" value="2"/>
</dbReference>
<proteinExistence type="predicted"/>
<organism evidence="2">
    <name type="scientific">Amphimedon queenslandica</name>
    <name type="common">Sponge</name>
    <dbReference type="NCBI Taxonomy" id="400682"/>
    <lineage>
        <taxon>Eukaryota</taxon>
        <taxon>Metazoa</taxon>
        <taxon>Porifera</taxon>
        <taxon>Demospongiae</taxon>
        <taxon>Heteroscleromorpha</taxon>
        <taxon>Haplosclerida</taxon>
        <taxon>Niphatidae</taxon>
        <taxon>Amphimedon</taxon>
    </lineage>
</organism>
<dbReference type="InterPro" id="IPR050618">
    <property type="entry name" value="Ubq-SigPath_Reg"/>
</dbReference>
<dbReference type="Pfam" id="PF00622">
    <property type="entry name" value="SPRY"/>
    <property type="match status" value="2"/>
</dbReference>
<dbReference type="STRING" id="400682.A0A1X7V678"/>
<dbReference type="KEGG" id="aqu:100634057"/>
<gene>
    <name evidence="2" type="primary">100634057</name>
</gene>
<dbReference type="SMART" id="SM00449">
    <property type="entry name" value="SPRY"/>
    <property type="match status" value="2"/>
</dbReference>
<dbReference type="EnsemblMetazoa" id="Aqu2.1.35486_001">
    <property type="protein sequence ID" value="Aqu2.1.35486_001"/>
    <property type="gene ID" value="Aqu2.1.35486"/>
</dbReference>
<reference evidence="3" key="1">
    <citation type="journal article" date="2010" name="Nature">
        <title>The Amphimedon queenslandica genome and the evolution of animal complexity.</title>
        <authorList>
            <person name="Srivastava M."/>
            <person name="Simakov O."/>
            <person name="Chapman J."/>
            <person name="Fahey B."/>
            <person name="Gauthier M.E."/>
            <person name="Mitros T."/>
            <person name="Richards G.S."/>
            <person name="Conaco C."/>
            <person name="Dacre M."/>
            <person name="Hellsten U."/>
            <person name="Larroux C."/>
            <person name="Putnam N.H."/>
            <person name="Stanke M."/>
            <person name="Adamska M."/>
            <person name="Darling A."/>
            <person name="Degnan S.M."/>
            <person name="Oakley T.H."/>
            <person name="Plachetzki D.C."/>
            <person name="Zhai Y."/>
            <person name="Adamski M."/>
            <person name="Calcino A."/>
            <person name="Cummins S.F."/>
            <person name="Goodstein D.M."/>
            <person name="Harris C."/>
            <person name="Jackson D.J."/>
            <person name="Leys S.P."/>
            <person name="Shu S."/>
            <person name="Woodcroft B.J."/>
            <person name="Vervoort M."/>
            <person name="Kosik K.S."/>
            <person name="Manning G."/>
            <person name="Degnan B.M."/>
            <person name="Rokhsar D.S."/>
        </authorList>
    </citation>
    <scope>NUCLEOTIDE SEQUENCE [LARGE SCALE GENOMIC DNA]</scope>
</reference>
<evidence type="ECO:0000313" key="3">
    <source>
        <dbReference type="Proteomes" id="UP000007879"/>
    </source>
</evidence>
<accession>A0A1X7V678</accession>
<dbReference type="PANTHER" id="PTHR12864">
    <property type="entry name" value="RAN BINDING PROTEIN 9-RELATED"/>
    <property type="match status" value="1"/>
</dbReference>
<feature type="domain" description="B30.2/SPRY" evidence="1">
    <location>
        <begin position="1"/>
        <end position="177"/>
    </location>
</feature>
<evidence type="ECO:0000259" key="1">
    <source>
        <dbReference type="PROSITE" id="PS50188"/>
    </source>
</evidence>
<protein>
    <recommendedName>
        <fullName evidence="1">B30.2/SPRY domain-containing protein</fullName>
    </recommendedName>
</protein>
<dbReference type="AlphaFoldDB" id="A0A1X7V678"/>
<dbReference type="eggNOG" id="KOG1477">
    <property type="taxonomic scope" value="Eukaryota"/>
</dbReference>
<dbReference type="EnsemblMetazoa" id="XM_003385486.3">
    <property type="protein sequence ID" value="XP_003385534.1"/>
    <property type="gene ID" value="LOC100634057"/>
</dbReference>
<dbReference type="InterPro" id="IPR001870">
    <property type="entry name" value="B30.2/SPRY"/>
</dbReference>
<dbReference type="InterPro" id="IPR003877">
    <property type="entry name" value="SPRY_dom"/>
</dbReference>
<evidence type="ECO:0000313" key="2">
    <source>
        <dbReference type="EnsemblMetazoa" id="Aqu2.1.35486_001"/>
    </source>
</evidence>
<name>A0A1X7V678_AMPQE</name>
<dbReference type="Proteomes" id="UP000007879">
    <property type="component" value="Unassembled WGS sequence"/>
</dbReference>
<dbReference type="PROSITE" id="PS50188">
    <property type="entry name" value="B302_SPRY"/>
    <property type="match status" value="1"/>
</dbReference>
<dbReference type="InterPro" id="IPR043136">
    <property type="entry name" value="B30.2/SPRY_sf"/>
</dbReference>
<keyword evidence="3" id="KW-1185">Reference proteome</keyword>
<dbReference type="OMA" id="WARLHDI"/>
<dbReference type="InterPro" id="IPR035783">
    <property type="entry name" value="SPRYD3_SPRY"/>
</dbReference>
<dbReference type="InterPro" id="IPR013320">
    <property type="entry name" value="ConA-like_dom_sf"/>
</dbReference>
<dbReference type="OrthoDB" id="25503at2759"/>
<dbReference type="InParanoid" id="A0A1X7V678"/>
<sequence>MDPGVRLHTKGRHVCGRNAEVDGDIFKYKGPAANLVGVVKIAEPMSPMFNYFEYEIIDKGQDTAIGIGLGEYKYPLDRMPGWNRSAIGYHADDGRLFHESGYGEAFGPLCTQGDRMGCGIHFDPDLDSGYVYVFFTKNGSQIKEPVKMKRPLYGFYPLVGLHSVGEKVRYLGHWRRVPNRIQEPMETELSPRTYWLRSNGIRYVDDGLTLEYDGDGLNRQDVGIAQALFPLSSMNHYFELEILDSGQNGWIAIGLGKSTYSLTKHPGWCEGSVGYHADNGHLYKEKGQGDPFGPLCSAGDIMGCGVRFNEGIITTTFSEIDSDREEEEEEEEPIDSNFMFEMGEDDDYYDEFDIDPSFLGGFEAGFRRRILPRLNPGYKKQLSGAAKSGRDKDGGVSEKRTCTVYFTRNGELVGETECTIPNGGFYPLVAMLSEGERIRVNFCPLTG</sequence>
<reference evidence="2" key="2">
    <citation type="submission" date="2017-05" db="UniProtKB">
        <authorList>
            <consortium name="EnsemblMetazoa"/>
        </authorList>
    </citation>
    <scope>IDENTIFICATION</scope>
</reference>
<dbReference type="Gene3D" id="2.60.120.920">
    <property type="match status" value="2"/>
</dbReference>